<keyword evidence="2" id="KW-1003">Cell membrane</keyword>
<evidence type="ECO:0000256" key="2">
    <source>
        <dbReference type="ARBA" id="ARBA00022475"/>
    </source>
</evidence>
<evidence type="ECO:0000256" key="1">
    <source>
        <dbReference type="ARBA" id="ARBA00004651"/>
    </source>
</evidence>
<sequence>MAISKKESKGLLSEKTFLLTVFIQLFIATFSVFLIFGLTTFYDPGALQDFEMQSPQVGVFGNEESEFYDILVNSDIEVTYYEDFSEAYIDFYTREIDAIIEIPYEQIDGEDLIDINVYMSRSELSATLVSINLKEPLEQFEEVVREVRTQRLPGYAPLDLDIESPKDGTTIINLEFIYVALLPLLLLTPAFISGGLVIDFITEEFEKKTVGLLLVSPVSLLDIISGKVLVAVFIVPIQSLAWMILLVLNGIEINNFLSILVLVSLIATILVTIGGSISLLVKERGIAQMFYSFILILMVMISYLYVNSPLNMITRLALDSIPLIESIYWLLLYTLIAIVLLLLLINSSRKGDIADIY</sequence>
<organism evidence="8 9">
    <name type="scientific">Methanosalsum natronophilum</name>
    <dbReference type="NCBI Taxonomy" id="768733"/>
    <lineage>
        <taxon>Archaea</taxon>
        <taxon>Methanobacteriati</taxon>
        <taxon>Methanobacteriota</taxon>
        <taxon>Stenosarchaea group</taxon>
        <taxon>Methanomicrobia</taxon>
        <taxon>Methanosarcinales</taxon>
        <taxon>Methanosarcinaceae</taxon>
        <taxon>Methanosalsum</taxon>
    </lineage>
</organism>
<evidence type="ECO:0000259" key="7">
    <source>
        <dbReference type="Pfam" id="PF12698"/>
    </source>
</evidence>
<dbReference type="EMBL" id="QZAB01000039">
    <property type="protein sequence ID" value="RQD92380.1"/>
    <property type="molecule type" value="Genomic_DNA"/>
</dbReference>
<dbReference type="AlphaFoldDB" id="A0A3R8CE93"/>
<keyword evidence="4 6" id="KW-1133">Transmembrane helix</keyword>
<dbReference type="Proteomes" id="UP000284763">
    <property type="component" value="Unassembled WGS sequence"/>
</dbReference>
<dbReference type="InterPro" id="IPR013525">
    <property type="entry name" value="ABC2_TM"/>
</dbReference>
<protein>
    <submittedName>
        <fullName evidence="8">ABC transporter permease</fullName>
    </submittedName>
</protein>
<feature type="transmembrane region" description="Helical" evidence="6">
    <location>
        <begin position="176"/>
        <end position="198"/>
    </location>
</feature>
<dbReference type="GO" id="GO:0140359">
    <property type="term" value="F:ABC-type transporter activity"/>
    <property type="evidence" value="ECO:0007669"/>
    <property type="project" value="InterPro"/>
</dbReference>
<proteinExistence type="predicted"/>
<evidence type="ECO:0000256" key="3">
    <source>
        <dbReference type="ARBA" id="ARBA00022692"/>
    </source>
</evidence>
<comment type="caution">
    <text evidence="8">The sequence shown here is derived from an EMBL/GenBank/DDBJ whole genome shotgun (WGS) entry which is preliminary data.</text>
</comment>
<feature type="transmembrane region" description="Helical" evidence="6">
    <location>
        <begin position="21"/>
        <end position="42"/>
    </location>
</feature>
<dbReference type="GO" id="GO:0005886">
    <property type="term" value="C:plasma membrane"/>
    <property type="evidence" value="ECO:0007669"/>
    <property type="project" value="UniProtKB-SubCell"/>
</dbReference>
<gene>
    <name evidence="8" type="ORF">D5R95_00455</name>
</gene>
<dbReference type="Pfam" id="PF12698">
    <property type="entry name" value="ABC2_membrane_3"/>
    <property type="match status" value="1"/>
</dbReference>
<keyword evidence="5 6" id="KW-0472">Membrane</keyword>
<feature type="transmembrane region" description="Helical" evidence="6">
    <location>
        <begin position="288"/>
        <end position="306"/>
    </location>
</feature>
<accession>A0A3R8CE93</accession>
<feature type="domain" description="ABC-2 type transporter transmembrane" evidence="7">
    <location>
        <begin position="22"/>
        <end position="340"/>
    </location>
</feature>
<dbReference type="PANTHER" id="PTHR30294:SF29">
    <property type="entry name" value="MULTIDRUG ABC TRANSPORTER PERMEASE YBHS-RELATED"/>
    <property type="match status" value="1"/>
</dbReference>
<evidence type="ECO:0000313" key="8">
    <source>
        <dbReference type="EMBL" id="RQD92380.1"/>
    </source>
</evidence>
<keyword evidence="3 6" id="KW-0812">Transmembrane</keyword>
<evidence type="ECO:0000313" key="9">
    <source>
        <dbReference type="Proteomes" id="UP000284763"/>
    </source>
</evidence>
<feature type="transmembrane region" description="Helical" evidence="6">
    <location>
        <begin position="326"/>
        <end position="345"/>
    </location>
</feature>
<name>A0A3R8CE93_9EURY</name>
<evidence type="ECO:0000256" key="4">
    <source>
        <dbReference type="ARBA" id="ARBA00022989"/>
    </source>
</evidence>
<feature type="transmembrane region" description="Helical" evidence="6">
    <location>
        <begin position="256"/>
        <end position="281"/>
    </location>
</feature>
<evidence type="ECO:0000256" key="6">
    <source>
        <dbReference type="SAM" id="Phobius"/>
    </source>
</evidence>
<comment type="subcellular location">
    <subcellularLocation>
        <location evidence="1">Cell membrane</location>
        <topology evidence="1">Multi-pass membrane protein</topology>
    </subcellularLocation>
</comment>
<dbReference type="PANTHER" id="PTHR30294">
    <property type="entry name" value="MEMBRANE COMPONENT OF ABC TRANSPORTER YHHJ-RELATED"/>
    <property type="match status" value="1"/>
</dbReference>
<evidence type="ECO:0000256" key="5">
    <source>
        <dbReference type="ARBA" id="ARBA00023136"/>
    </source>
</evidence>
<dbReference type="InterPro" id="IPR051449">
    <property type="entry name" value="ABC-2_transporter_component"/>
</dbReference>
<reference evidence="8 9" key="1">
    <citation type="submission" date="2018-08" db="EMBL/GenBank/DDBJ databases">
        <title>The metabolism and importance of syntrophic acetate oxidation coupled to methane or sulfide production in haloalkaline environments.</title>
        <authorList>
            <person name="Timmers P.H.A."/>
            <person name="Vavourakis C.D."/>
            <person name="Sorokin D.Y."/>
            <person name="Sinninghe Damste J.S."/>
            <person name="Muyzer G."/>
            <person name="Stams A.J.M."/>
            <person name="Plugge C.M."/>
        </authorList>
    </citation>
    <scope>NUCLEOTIDE SEQUENCE [LARGE SCALE GENOMIC DNA]</scope>
    <source>
        <strain evidence="8">MSAO_Arc3</strain>
    </source>
</reference>